<keyword evidence="7 10" id="KW-0460">Magnesium</keyword>
<dbReference type="InterPro" id="IPR024932">
    <property type="entry name" value="ApbE"/>
</dbReference>
<organism evidence="13">
    <name type="scientific">Brucella pituitosa</name>
    <dbReference type="NCBI Taxonomy" id="571256"/>
    <lineage>
        <taxon>Bacteria</taxon>
        <taxon>Pseudomonadati</taxon>
        <taxon>Pseudomonadota</taxon>
        <taxon>Alphaproteobacteria</taxon>
        <taxon>Hyphomicrobiales</taxon>
        <taxon>Brucellaceae</taxon>
        <taxon>Brucella/Ochrobactrum group</taxon>
        <taxon>Brucella</taxon>
    </lineage>
</organism>
<dbReference type="RefSeq" id="WP_128095030.1">
    <property type="nucleotide sequence ID" value="NZ_JBHEEN010000028.1"/>
</dbReference>
<evidence type="ECO:0000256" key="1">
    <source>
        <dbReference type="ARBA" id="ARBA00011955"/>
    </source>
</evidence>
<dbReference type="EMBL" id="VZPE01000025">
    <property type="protein sequence ID" value="KAB0564474.1"/>
    <property type="molecule type" value="Genomic_DNA"/>
</dbReference>
<evidence type="ECO:0000313" key="13">
    <source>
        <dbReference type="EMBL" id="KAB0564474.1"/>
    </source>
</evidence>
<comment type="similarity">
    <text evidence="10">Belongs to the ApbE family.</text>
</comment>
<dbReference type="SUPFAM" id="SSF143631">
    <property type="entry name" value="ApbE-like"/>
    <property type="match status" value="1"/>
</dbReference>
<keyword evidence="6 10" id="KW-0274">FAD</keyword>
<feature type="signal peptide" evidence="12">
    <location>
        <begin position="1"/>
        <end position="27"/>
    </location>
</feature>
<evidence type="ECO:0000256" key="2">
    <source>
        <dbReference type="ARBA" id="ARBA00016337"/>
    </source>
</evidence>
<feature type="binding site" evidence="11">
    <location>
        <position position="180"/>
    </location>
    <ligand>
        <name>Mg(2+)</name>
        <dbReference type="ChEBI" id="CHEBI:18420"/>
    </ligand>
</feature>
<sequence length="339" mass="37441">MTITRRHLLIGGVAFTALSALPRLAVASTLIDPVTWQGQALGAPAKIMAYHPDRNTAKRLVRASAYEAGRLEDIFSLYRPDSELSRLNRAGALASPSPELIELLKICRECWQQSGGLFDPTVQPLWDCLRKHFSQPKPDPAGPTHDDWDEALTKVGFDHVRFDNNRIAFTKPTMALTLNGIAQGYITDRITALLKAGGVKHALIDMGEYRVIGHQPDGKPWQITISQLEVGSKAEASISIADQGLATSSFSGFQFENSGKFNHLLNPKTGYSASLYQYLTVVSDDAARADAWATAFNLMERPEIEVILRNLPNTWVFARRRNGEYCTLNVPNASSITFL</sequence>
<name>A0A643ESD6_9HYPH</name>
<feature type="binding site" evidence="11">
    <location>
        <position position="290"/>
    </location>
    <ligand>
        <name>Mg(2+)</name>
        <dbReference type="ChEBI" id="CHEBI:18420"/>
    </ligand>
</feature>
<keyword evidence="3 10" id="KW-0285">Flavoprotein</keyword>
<evidence type="ECO:0000256" key="10">
    <source>
        <dbReference type="PIRNR" id="PIRNR006268"/>
    </source>
</evidence>
<keyword evidence="4 10" id="KW-0808">Transferase</keyword>
<dbReference type="GO" id="GO:0016740">
    <property type="term" value="F:transferase activity"/>
    <property type="evidence" value="ECO:0007669"/>
    <property type="project" value="UniProtKB-UniRule"/>
</dbReference>
<dbReference type="EC" id="2.7.1.180" evidence="1 10"/>
<dbReference type="PANTHER" id="PTHR30040">
    <property type="entry name" value="THIAMINE BIOSYNTHESIS LIPOPROTEIN APBE"/>
    <property type="match status" value="1"/>
</dbReference>
<evidence type="ECO:0000256" key="9">
    <source>
        <dbReference type="ARBA" id="ARBA00048540"/>
    </source>
</evidence>
<comment type="cofactor">
    <cofactor evidence="11">
        <name>Mg(2+)</name>
        <dbReference type="ChEBI" id="CHEBI:18420"/>
    </cofactor>
    <cofactor evidence="11">
        <name>Mn(2+)</name>
        <dbReference type="ChEBI" id="CHEBI:29035"/>
    </cofactor>
    <text evidence="11">Magnesium. Can also use manganese.</text>
</comment>
<dbReference type="PANTHER" id="PTHR30040:SF2">
    <property type="entry name" value="FAD:PROTEIN FMN TRANSFERASE"/>
    <property type="match status" value="1"/>
</dbReference>
<dbReference type="Pfam" id="PF02424">
    <property type="entry name" value="ApbE"/>
    <property type="match status" value="1"/>
</dbReference>
<accession>A0A643ESD6</accession>
<evidence type="ECO:0000256" key="4">
    <source>
        <dbReference type="ARBA" id="ARBA00022679"/>
    </source>
</evidence>
<reference evidence="13" key="1">
    <citation type="submission" date="2019-09" db="EMBL/GenBank/DDBJ databases">
        <title>Draft genome sequences of 48 bacterial type strains from the CCUG.</title>
        <authorList>
            <person name="Tunovic T."/>
            <person name="Pineiro-Iglesias B."/>
            <person name="Unosson C."/>
            <person name="Inganas E."/>
            <person name="Ohlen M."/>
            <person name="Cardew S."/>
            <person name="Jensie-Markopoulos S."/>
            <person name="Salva-Serra F."/>
            <person name="Jaen-Luchoro D."/>
            <person name="Karlsson R."/>
            <person name="Svensson-Stadler L."/>
            <person name="Chun J."/>
            <person name="Moore E."/>
        </authorList>
    </citation>
    <scope>NUCLEOTIDE SEQUENCE</scope>
    <source>
        <strain evidence="13">CCUG 50899</strain>
    </source>
</reference>
<keyword evidence="5 10" id="KW-0479">Metal-binding</keyword>
<dbReference type="PIRSF" id="PIRSF006268">
    <property type="entry name" value="ApbE"/>
    <property type="match status" value="1"/>
</dbReference>
<evidence type="ECO:0000256" key="11">
    <source>
        <dbReference type="PIRSR" id="PIRSR006268-2"/>
    </source>
</evidence>
<comment type="catalytic activity">
    <reaction evidence="9 10">
        <text>L-threonyl-[protein] + FAD = FMN-L-threonyl-[protein] + AMP + H(+)</text>
        <dbReference type="Rhea" id="RHEA:36847"/>
        <dbReference type="Rhea" id="RHEA-COMP:11060"/>
        <dbReference type="Rhea" id="RHEA-COMP:11061"/>
        <dbReference type="ChEBI" id="CHEBI:15378"/>
        <dbReference type="ChEBI" id="CHEBI:30013"/>
        <dbReference type="ChEBI" id="CHEBI:57692"/>
        <dbReference type="ChEBI" id="CHEBI:74257"/>
        <dbReference type="ChEBI" id="CHEBI:456215"/>
        <dbReference type="EC" id="2.7.1.180"/>
    </reaction>
</comment>
<evidence type="ECO:0000256" key="7">
    <source>
        <dbReference type="ARBA" id="ARBA00022842"/>
    </source>
</evidence>
<gene>
    <name evidence="13" type="ORF">F7Q93_24510</name>
</gene>
<comment type="caution">
    <text evidence="13">The sequence shown here is derived from an EMBL/GenBank/DDBJ whole genome shotgun (WGS) entry which is preliminary data.</text>
</comment>
<evidence type="ECO:0000256" key="12">
    <source>
        <dbReference type="SAM" id="SignalP"/>
    </source>
</evidence>
<feature type="binding site" evidence="11">
    <location>
        <position position="294"/>
    </location>
    <ligand>
        <name>Mg(2+)</name>
        <dbReference type="ChEBI" id="CHEBI:18420"/>
    </ligand>
</feature>
<evidence type="ECO:0000256" key="8">
    <source>
        <dbReference type="ARBA" id="ARBA00031306"/>
    </source>
</evidence>
<protein>
    <recommendedName>
        <fullName evidence="2 10">FAD:protein FMN transferase</fullName>
        <ecNumber evidence="1 10">2.7.1.180</ecNumber>
    </recommendedName>
    <alternativeName>
        <fullName evidence="8 10">Flavin transferase</fullName>
    </alternativeName>
</protein>
<dbReference type="PROSITE" id="PS51318">
    <property type="entry name" value="TAT"/>
    <property type="match status" value="1"/>
</dbReference>
<dbReference type="InterPro" id="IPR003374">
    <property type="entry name" value="ApbE-like_sf"/>
</dbReference>
<dbReference type="GO" id="GO:0046872">
    <property type="term" value="F:metal ion binding"/>
    <property type="evidence" value="ECO:0007669"/>
    <property type="project" value="UniProtKB-UniRule"/>
</dbReference>
<dbReference type="Gene3D" id="3.10.520.10">
    <property type="entry name" value="ApbE-like domains"/>
    <property type="match status" value="1"/>
</dbReference>
<feature type="chain" id="PRO_5039940049" description="FAD:protein FMN transferase" evidence="12">
    <location>
        <begin position="28"/>
        <end position="339"/>
    </location>
</feature>
<keyword evidence="12" id="KW-0732">Signal</keyword>
<evidence type="ECO:0000256" key="3">
    <source>
        <dbReference type="ARBA" id="ARBA00022630"/>
    </source>
</evidence>
<evidence type="ECO:0000256" key="6">
    <source>
        <dbReference type="ARBA" id="ARBA00022827"/>
    </source>
</evidence>
<evidence type="ECO:0000256" key="5">
    <source>
        <dbReference type="ARBA" id="ARBA00022723"/>
    </source>
</evidence>
<dbReference type="InterPro" id="IPR006311">
    <property type="entry name" value="TAT_signal"/>
</dbReference>
<dbReference type="AlphaFoldDB" id="A0A643ESD6"/>
<proteinExistence type="inferred from homology"/>